<reference evidence="7 8" key="1">
    <citation type="submission" date="2022-01" db="EMBL/GenBank/DDBJ databases">
        <title>A chromosomal length assembly of Cordylochernes scorpioides.</title>
        <authorList>
            <person name="Zeh D."/>
            <person name="Zeh J."/>
        </authorList>
    </citation>
    <scope>NUCLEOTIDE SEQUENCE [LARGE SCALE GENOMIC DNA]</scope>
    <source>
        <strain evidence="7">IN4F17</strain>
        <tissue evidence="7">Whole Body</tissue>
    </source>
</reference>
<protein>
    <submittedName>
        <fullName evidence="7">KLF2</fullName>
    </submittedName>
</protein>
<dbReference type="Pfam" id="PF00096">
    <property type="entry name" value="zf-C2H2"/>
    <property type="match status" value="2"/>
</dbReference>
<organism evidence="7 8">
    <name type="scientific">Cordylochernes scorpioides</name>
    <dbReference type="NCBI Taxonomy" id="51811"/>
    <lineage>
        <taxon>Eukaryota</taxon>
        <taxon>Metazoa</taxon>
        <taxon>Ecdysozoa</taxon>
        <taxon>Arthropoda</taxon>
        <taxon>Chelicerata</taxon>
        <taxon>Arachnida</taxon>
        <taxon>Pseudoscorpiones</taxon>
        <taxon>Cheliferoidea</taxon>
        <taxon>Chernetidae</taxon>
        <taxon>Cordylochernes</taxon>
    </lineage>
</organism>
<dbReference type="EMBL" id="CP092867">
    <property type="protein sequence ID" value="UYV67252.1"/>
    <property type="molecule type" value="Genomic_DNA"/>
</dbReference>
<feature type="domain" description="C2H2-type" evidence="6">
    <location>
        <begin position="40"/>
        <end position="67"/>
    </location>
</feature>
<dbReference type="SMART" id="SM00355">
    <property type="entry name" value="ZnF_C2H2"/>
    <property type="match status" value="2"/>
</dbReference>
<dbReference type="PROSITE" id="PS00028">
    <property type="entry name" value="ZINC_FINGER_C2H2_1"/>
    <property type="match status" value="2"/>
</dbReference>
<dbReference type="PANTHER" id="PTHR23235">
    <property type="entry name" value="KRUEPPEL-LIKE TRANSCRIPTION FACTOR"/>
    <property type="match status" value="1"/>
</dbReference>
<evidence type="ECO:0000256" key="2">
    <source>
        <dbReference type="ARBA" id="ARBA00022771"/>
    </source>
</evidence>
<evidence type="ECO:0000259" key="6">
    <source>
        <dbReference type="PROSITE" id="PS50157"/>
    </source>
</evidence>
<proteinExistence type="predicted"/>
<dbReference type="Gene3D" id="3.30.160.60">
    <property type="entry name" value="Classic Zinc Finger"/>
    <property type="match status" value="2"/>
</dbReference>
<dbReference type="SUPFAM" id="SSF57667">
    <property type="entry name" value="beta-beta-alpha zinc fingers"/>
    <property type="match status" value="1"/>
</dbReference>
<keyword evidence="8" id="KW-1185">Reference proteome</keyword>
<feature type="region of interest" description="Disordered" evidence="5">
    <location>
        <begin position="56"/>
        <end position="75"/>
    </location>
</feature>
<keyword evidence="3" id="KW-0862">Zinc</keyword>
<keyword evidence="2 4" id="KW-0863">Zinc-finger</keyword>
<keyword evidence="1" id="KW-0479">Metal-binding</keyword>
<evidence type="ECO:0000256" key="5">
    <source>
        <dbReference type="SAM" id="MobiDB-lite"/>
    </source>
</evidence>
<feature type="compositionally biased region" description="Low complexity" evidence="5">
    <location>
        <begin position="65"/>
        <end position="75"/>
    </location>
</feature>
<dbReference type="PANTHER" id="PTHR23235:SF120">
    <property type="entry name" value="KRUPPEL-LIKE FACTOR 15"/>
    <property type="match status" value="1"/>
</dbReference>
<evidence type="ECO:0000256" key="4">
    <source>
        <dbReference type="PROSITE-ProRule" id="PRU00042"/>
    </source>
</evidence>
<dbReference type="Proteomes" id="UP001235939">
    <property type="component" value="Chromosome 05"/>
</dbReference>
<evidence type="ECO:0000256" key="3">
    <source>
        <dbReference type="ARBA" id="ARBA00022833"/>
    </source>
</evidence>
<feature type="domain" description="C2H2-type" evidence="6">
    <location>
        <begin position="10"/>
        <end position="39"/>
    </location>
</feature>
<evidence type="ECO:0000313" key="8">
    <source>
        <dbReference type="Proteomes" id="UP001235939"/>
    </source>
</evidence>
<evidence type="ECO:0000313" key="7">
    <source>
        <dbReference type="EMBL" id="UYV67252.1"/>
    </source>
</evidence>
<sequence length="75" mass="8766">MRSHTGERPFSCTWAGCGKKFARSDELTRHYRTHTGERRFKCDTCGKDFMRSDHLRKHRVRHLSKGPSSRESSSP</sequence>
<dbReference type="InterPro" id="IPR013087">
    <property type="entry name" value="Znf_C2H2_type"/>
</dbReference>
<evidence type="ECO:0000256" key="1">
    <source>
        <dbReference type="ARBA" id="ARBA00022723"/>
    </source>
</evidence>
<accession>A0ABY6KFL7</accession>
<dbReference type="InterPro" id="IPR036236">
    <property type="entry name" value="Znf_C2H2_sf"/>
</dbReference>
<dbReference type="PROSITE" id="PS50157">
    <property type="entry name" value="ZINC_FINGER_C2H2_2"/>
    <property type="match status" value="2"/>
</dbReference>
<name>A0ABY6KFL7_9ARAC</name>
<gene>
    <name evidence="7" type="ORF">LAZ67_5000052</name>
</gene>